<dbReference type="EMBL" id="CSBK01004339">
    <property type="protein sequence ID" value="CPB79601.1"/>
    <property type="molecule type" value="Genomic_DNA"/>
</dbReference>
<proteinExistence type="predicted"/>
<reference evidence="2" key="1">
    <citation type="submission" date="2015-03" db="EMBL/GenBank/DDBJ databases">
        <authorList>
            <consortium name="Pathogen Informatics"/>
        </authorList>
    </citation>
    <scope>NUCLEOTIDE SEQUENCE [LARGE SCALE GENOMIC DNA]</scope>
    <source>
        <strain evidence="2">N09902308</strain>
    </source>
</reference>
<dbReference type="Proteomes" id="UP000039021">
    <property type="component" value="Unassembled WGS sequence"/>
</dbReference>
<comment type="caution">
    <text evidence="1">The sequence shown here is derived from an EMBL/GenBank/DDBJ whole genome shotgun (WGS) entry which is preliminary data.</text>
</comment>
<name>A0A916PDQ7_MYCTX</name>
<gene>
    <name evidence="1" type="ORF">ERS007739_05419</name>
</gene>
<evidence type="ECO:0000313" key="1">
    <source>
        <dbReference type="EMBL" id="CPB79601.1"/>
    </source>
</evidence>
<evidence type="ECO:0000313" key="2">
    <source>
        <dbReference type="Proteomes" id="UP000039021"/>
    </source>
</evidence>
<dbReference type="AlphaFoldDB" id="A0A916PDQ7"/>
<accession>A0A916PDQ7</accession>
<sequence length="85" mass="9156">MGELLIFRRQRGIELDGHAMGRWNGDDDEPGLGLTLIGRDRHTRSVPVDATHRGVEQDACAELGGGRLGDLLCPPPAHGPAGHHF</sequence>
<organism evidence="1 2">
    <name type="scientific">Mycobacterium tuberculosis</name>
    <dbReference type="NCBI Taxonomy" id="1773"/>
    <lineage>
        <taxon>Bacteria</taxon>
        <taxon>Bacillati</taxon>
        <taxon>Actinomycetota</taxon>
        <taxon>Actinomycetes</taxon>
        <taxon>Mycobacteriales</taxon>
        <taxon>Mycobacteriaceae</taxon>
        <taxon>Mycobacterium</taxon>
        <taxon>Mycobacterium tuberculosis complex</taxon>
    </lineage>
</organism>
<protein>
    <submittedName>
        <fullName evidence="1">Uncharacterized protein</fullName>
    </submittedName>
</protein>